<keyword evidence="3" id="KW-1185">Reference proteome</keyword>
<feature type="compositionally biased region" description="Basic and acidic residues" evidence="1">
    <location>
        <begin position="74"/>
        <end position="101"/>
    </location>
</feature>
<proteinExistence type="predicted"/>
<protein>
    <submittedName>
        <fullName evidence="2">Uncharacterized protein</fullName>
    </submittedName>
</protein>
<organism evidence="2 3">
    <name type="scientific">Littorina saxatilis</name>
    <dbReference type="NCBI Taxonomy" id="31220"/>
    <lineage>
        <taxon>Eukaryota</taxon>
        <taxon>Metazoa</taxon>
        <taxon>Spiralia</taxon>
        <taxon>Lophotrochozoa</taxon>
        <taxon>Mollusca</taxon>
        <taxon>Gastropoda</taxon>
        <taxon>Caenogastropoda</taxon>
        <taxon>Littorinimorpha</taxon>
        <taxon>Littorinoidea</taxon>
        <taxon>Littorinidae</taxon>
        <taxon>Littorina</taxon>
    </lineage>
</organism>
<dbReference type="EMBL" id="JBAMIC010000007">
    <property type="protein sequence ID" value="KAK7105600.1"/>
    <property type="molecule type" value="Genomic_DNA"/>
</dbReference>
<evidence type="ECO:0000313" key="2">
    <source>
        <dbReference type="EMBL" id="KAK7105600.1"/>
    </source>
</evidence>
<name>A0AAN9BH15_9CAEN</name>
<accession>A0AAN9BH15</accession>
<evidence type="ECO:0000256" key="1">
    <source>
        <dbReference type="SAM" id="MobiDB-lite"/>
    </source>
</evidence>
<feature type="compositionally biased region" description="Basic and acidic residues" evidence="1">
    <location>
        <begin position="113"/>
        <end position="130"/>
    </location>
</feature>
<reference evidence="2 3" key="1">
    <citation type="submission" date="2024-02" db="EMBL/GenBank/DDBJ databases">
        <title>Chromosome-scale genome assembly of the rough periwinkle Littorina saxatilis.</title>
        <authorList>
            <person name="De Jode A."/>
            <person name="Faria R."/>
            <person name="Formenti G."/>
            <person name="Sims Y."/>
            <person name="Smith T.P."/>
            <person name="Tracey A."/>
            <person name="Wood J.M.D."/>
            <person name="Zagrodzka Z.B."/>
            <person name="Johannesson K."/>
            <person name="Butlin R.K."/>
            <person name="Leder E.H."/>
        </authorList>
    </citation>
    <scope>NUCLEOTIDE SEQUENCE [LARGE SCALE GENOMIC DNA]</scope>
    <source>
        <strain evidence="2">Snail1</strain>
        <tissue evidence="2">Muscle</tissue>
    </source>
</reference>
<dbReference type="AlphaFoldDB" id="A0AAN9BH15"/>
<comment type="caution">
    <text evidence="2">The sequence shown here is derived from an EMBL/GenBank/DDBJ whole genome shotgun (WGS) entry which is preliminary data.</text>
</comment>
<gene>
    <name evidence="2" type="ORF">V1264_016959</name>
</gene>
<feature type="region of interest" description="Disordered" evidence="1">
    <location>
        <begin position="72"/>
        <end position="130"/>
    </location>
</feature>
<dbReference type="Proteomes" id="UP001374579">
    <property type="component" value="Unassembled WGS sequence"/>
</dbReference>
<feature type="compositionally biased region" description="Polar residues" evidence="1">
    <location>
        <begin position="102"/>
        <end position="111"/>
    </location>
</feature>
<sequence length="130" mass="14487">MVTLQVSPENLPAAKVTLLGTESEESQVVLLQSRQSFSAPPRINETRLQTGDESVTAKEGVVRIVTGRRLSLKQGEKKEREAKKQLEAGHRGRTEEARQQLDRSGQNSSEQGAMEKCDPPRRYESHVTFA</sequence>
<evidence type="ECO:0000313" key="3">
    <source>
        <dbReference type="Proteomes" id="UP001374579"/>
    </source>
</evidence>